<feature type="domain" description="HTH lacI-type" evidence="4">
    <location>
        <begin position="10"/>
        <end position="65"/>
    </location>
</feature>
<comment type="caution">
    <text evidence="5">The sequence shown here is derived from an EMBL/GenBank/DDBJ whole genome shotgun (WGS) entry which is preliminary data.</text>
</comment>
<dbReference type="InterPro" id="IPR000843">
    <property type="entry name" value="HTH_LacI"/>
</dbReference>
<evidence type="ECO:0000256" key="3">
    <source>
        <dbReference type="ARBA" id="ARBA00023163"/>
    </source>
</evidence>
<keyword evidence="2 5" id="KW-0238">DNA-binding</keyword>
<sequence length="350" mass="36391">MAELGGPVYVSLKDVAERAGVSFQTASKVLNGRSGVVSPATRERIERAARELGYVPNALARGLVRRDSLTVGILADDFSDVALSRFVVAAQRAIERQGHAALVATTAPESDAPLRRLQEYRVNGVLVVAPSVEEDAVIGDYLRGPLPAVTLNHIAGGGVPAVGSDHRETGVLAAEHLVGLGHRAIGTVTGPTGRRVVVSRLGGFRAALDAAGIALPERRVFATEWDARSAAAATHRLLDADPGITAIFAHNDTMAFGVLAALRARGVPVPAACSVVGCDDAPLAEFAAPPLTTVRVPFEQTGARAADLLLARIRGETIPRRDLLPVALVVRDSTAPPPSAADPPRSLSSG</sequence>
<dbReference type="Gene3D" id="1.10.260.40">
    <property type="entry name" value="lambda repressor-like DNA-binding domains"/>
    <property type="match status" value="1"/>
</dbReference>
<dbReference type="RefSeq" id="WP_345729752.1">
    <property type="nucleotide sequence ID" value="NZ_BAAAYN010000025.1"/>
</dbReference>
<evidence type="ECO:0000256" key="1">
    <source>
        <dbReference type="ARBA" id="ARBA00023015"/>
    </source>
</evidence>
<evidence type="ECO:0000256" key="2">
    <source>
        <dbReference type="ARBA" id="ARBA00023125"/>
    </source>
</evidence>
<dbReference type="Pfam" id="PF13377">
    <property type="entry name" value="Peripla_BP_3"/>
    <property type="match status" value="1"/>
</dbReference>
<dbReference type="PANTHER" id="PTHR30146">
    <property type="entry name" value="LACI-RELATED TRANSCRIPTIONAL REPRESSOR"/>
    <property type="match status" value="1"/>
</dbReference>
<dbReference type="PROSITE" id="PS50932">
    <property type="entry name" value="HTH_LACI_2"/>
    <property type="match status" value="1"/>
</dbReference>
<dbReference type="PROSITE" id="PS00356">
    <property type="entry name" value="HTH_LACI_1"/>
    <property type="match status" value="1"/>
</dbReference>
<dbReference type="Pfam" id="PF00356">
    <property type="entry name" value="LacI"/>
    <property type="match status" value="1"/>
</dbReference>
<proteinExistence type="predicted"/>
<name>A0ABP6T277_9ACTN</name>
<keyword evidence="1" id="KW-0805">Transcription regulation</keyword>
<evidence type="ECO:0000259" key="4">
    <source>
        <dbReference type="PROSITE" id="PS50932"/>
    </source>
</evidence>
<dbReference type="PANTHER" id="PTHR30146:SF109">
    <property type="entry name" value="HTH-TYPE TRANSCRIPTIONAL REGULATOR GALS"/>
    <property type="match status" value="1"/>
</dbReference>
<dbReference type="InterPro" id="IPR028082">
    <property type="entry name" value="Peripla_BP_I"/>
</dbReference>
<evidence type="ECO:0000313" key="5">
    <source>
        <dbReference type="EMBL" id="GAA3389676.1"/>
    </source>
</evidence>
<dbReference type="SMART" id="SM00354">
    <property type="entry name" value="HTH_LACI"/>
    <property type="match status" value="1"/>
</dbReference>
<keyword evidence="3" id="KW-0804">Transcription</keyword>
<dbReference type="SUPFAM" id="SSF47413">
    <property type="entry name" value="lambda repressor-like DNA-binding domains"/>
    <property type="match status" value="1"/>
</dbReference>
<dbReference type="InterPro" id="IPR046335">
    <property type="entry name" value="LacI/GalR-like_sensor"/>
</dbReference>
<dbReference type="EMBL" id="BAAAYN010000025">
    <property type="protein sequence ID" value="GAA3389676.1"/>
    <property type="molecule type" value="Genomic_DNA"/>
</dbReference>
<reference evidence="6" key="1">
    <citation type="journal article" date="2019" name="Int. J. Syst. Evol. Microbiol.">
        <title>The Global Catalogue of Microorganisms (GCM) 10K type strain sequencing project: providing services to taxonomists for standard genome sequencing and annotation.</title>
        <authorList>
            <consortium name="The Broad Institute Genomics Platform"/>
            <consortium name="The Broad Institute Genome Sequencing Center for Infectious Disease"/>
            <person name="Wu L."/>
            <person name="Ma J."/>
        </authorList>
    </citation>
    <scope>NUCLEOTIDE SEQUENCE [LARGE SCALE GENOMIC DNA]</scope>
    <source>
        <strain evidence="6">JCM 9458</strain>
    </source>
</reference>
<organism evidence="5 6">
    <name type="scientific">Cryptosporangium minutisporangium</name>
    <dbReference type="NCBI Taxonomy" id="113569"/>
    <lineage>
        <taxon>Bacteria</taxon>
        <taxon>Bacillati</taxon>
        <taxon>Actinomycetota</taxon>
        <taxon>Actinomycetes</taxon>
        <taxon>Cryptosporangiales</taxon>
        <taxon>Cryptosporangiaceae</taxon>
        <taxon>Cryptosporangium</taxon>
    </lineage>
</organism>
<dbReference type="InterPro" id="IPR010982">
    <property type="entry name" value="Lambda_DNA-bd_dom_sf"/>
</dbReference>
<evidence type="ECO:0000313" key="6">
    <source>
        <dbReference type="Proteomes" id="UP001501676"/>
    </source>
</evidence>
<keyword evidence="6" id="KW-1185">Reference proteome</keyword>
<dbReference type="GO" id="GO:0003677">
    <property type="term" value="F:DNA binding"/>
    <property type="evidence" value="ECO:0007669"/>
    <property type="project" value="UniProtKB-KW"/>
</dbReference>
<protein>
    <submittedName>
        <fullName evidence="5">LacI family DNA-binding transcriptional regulator</fullName>
    </submittedName>
</protein>
<dbReference type="Proteomes" id="UP001501676">
    <property type="component" value="Unassembled WGS sequence"/>
</dbReference>
<dbReference type="Gene3D" id="3.40.50.2300">
    <property type="match status" value="2"/>
</dbReference>
<dbReference type="SUPFAM" id="SSF53822">
    <property type="entry name" value="Periplasmic binding protein-like I"/>
    <property type="match status" value="1"/>
</dbReference>
<accession>A0ABP6T277</accession>
<gene>
    <name evidence="5" type="ORF">GCM10020369_40740</name>
</gene>
<dbReference type="CDD" id="cd01392">
    <property type="entry name" value="HTH_LacI"/>
    <property type="match status" value="1"/>
</dbReference>